<feature type="transmembrane region" description="Helical" evidence="13">
    <location>
        <begin position="88"/>
        <end position="106"/>
    </location>
</feature>
<dbReference type="PANTHER" id="PTHR40659">
    <property type="entry name" value="NICKEL/COBALT EFFLUX SYSTEM RCNA"/>
    <property type="match status" value="1"/>
</dbReference>
<evidence type="ECO:0000256" key="9">
    <source>
        <dbReference type="ARBA" id="ARBA00023065"/>
    </source>
</evidence>
<dbReference type="RefSeq" id="WP_306761951.1">
    <property type="nucleotide sequence ID" value="NZ_CP118224.1"/>
</dbReference>
<dbReference type="Pfam" id="PF03824">
    <property type="entry name" value="NicO"/>
    <property type="match status" value="2"/>
</dbReference>
<evidence type="ECO:0000256" key="6">
    <source>
        <dbReference type="ARBA" id="ARBA00022596"/>
    </source>
</evidence>
<feature type="transmembrane region" description="Helical" evidence="13">
    <location>
        <begin position="335"/>
        <end position="356"/>
    </location>
</feature>
<comment type="subcellular location">
    <subcellularLocation>
        <location evidence="2 13">Cell membrane</location>
        <topology evidence="2 13">Multi-pass membrane protein</topology>
    </subcellularLocation>
</comment>
<feature type="transmembrane region" description="Helical" evidence="13">
    <location>
        <begin position="286"/>
        <end position="314"/>
    </location>
</feature>
<evidence type="ECO:0000313" key="15">
    <source>
        <dbReference type="Proteomes" id="UP001223802"/>
    </source>
</evidence>
<evidence type="ECO:0000256" key="1">
    <source>
        <dbReference type="ARBA" id="ARBA00002510"/>
    </source>
</evidence>
<comment type="similarity">
    <text evidence="13">Belongs to the NiCoT transporter (TC 2.A.52) family.</text>
</comment>
<evidence type="ECO:0000256" key="13">
    <source>
        <dbReference type="RuleBase" id="RU362101"/>
    </source>
</evidence>
<dbReference type="GO" id="GO:0046583">
    <property type="term" value="F:monoatomic cation efflux transmembrane transporter activity"/>
    <property type="evidence" value="ECO:0007669"/>
    <property type="project" value="TreeGrafter"/>
</dbReference>
<dbReference type="AlphaFoldDB" id="A0AA50QA56"/>
<keyword evidence="6" id="KW-0533">Nickel</keyword>
<dbReference type="NCBIfam" id="NF007454">
    <property type="entry name" value="PRK10019.1"/>
    <property type="match status" value="2"/>
</dbReference>
<dbReference type="GO" id="GO:0010045">
    <property type="term" value="P:response to nickel cation"/>
    <property type="evidence" value="ECO:0007669"/>
    <property type="project" value="TreeGrafter"/>
</dbReference>
<accession>A0AA50QA56</accession>
<keyword evidence="3" id="KW-0171">Cobalt transport</keyword>
<dbReference type="PANTHER" id="PTHR40659:SF1">
    <property type="entry name" value="NICKEL_COBALT EFFLUX SYSTEM RCNA"/>
    <property type="match status" value="1"/>
</dbReference>
<dbReference type="InterPro" id="IPR011541">
    <property type="entry name" value="Ni/Co_transpt_high_affinity"/>
</dbReference>
<dbReference type="InterPro" id="IPR051224">
    <property type="entry name" value="NiCoT_RcnA"/>
</dbReference>
<evidence type="ECO:0000256" key="2">
    <source>
        <dbReference type="ARBA" id="ARBA00004651"/>
    </source>
</evidence>
<dbReference type="GO" id="GO:0006824">
    <property type="term" value="P:cobalt ion transport"/>
    <property type="evidence" value="ECO:0007669"/>
    <property type="project" value="UniProtKB-KW"/>
</dbReference>
<organism evidence="14 15">
    <name type="scientific">Oceanimonas pelagia</name>
    <dbReference type="NCBI Taxonomy" id="3028314"/>
    <lineage>
        <taxon>Bacteria</taxon>
        <taxon>Pseudomonadati</taxon>
        <taxon>Pseudomonadota</taxon>
        <taxon>Gammaproteobacteria</taxon>
        <taxon>Aeromonadales</taxon>
        <taxon>Aeromonadaceae</taxon>
        <taxon>Oceanimonas</taxon>
    </lineage>
</organism>
<name>A0AA50QA56_9GAMM</name>
<dbReference type="Proteomes" id="UP001223802">
    <property type="component" value="Chromosome"/>
</dbReference>
<keyword evidence="5" id="KW-1003">Cell membrane</keyword>
<protein>
    <recommendedName>
        <fullName evidence="13">Nickel/cobalt efflux system</fullName>
    </recommendedName>
</protein>
<comment type="function">
    <text evidence="1">Efflux system for nickel and cobalt.</text>
</comment>
<evidence type="ECO:0000313" key="14">
    <source>
        <dbReference type="EMBL" id="WMC10673.1"/>
    </source>
</evidence>
<evidence type="ECO:0000256" key="3">
    <source>
        <dbReference type="ARBA" id="ARBA00022426"/>
    </source>
</evidence>
<dbReference type="GO" id="GO:0015099">
    <property type="term" value="F:nickel cation transmembrane transporter activity"/>
    <property type="evidence" value="ECO:0007669"/>
    <property type="project" value="UniProtKB-UniRule"/>
</dbReference>
<keyword evidence="15" id="KW-1185">Reference proteome</keyword>
<feature type="transmembrane region" description="Helical" evidence="13">
    <location>
        <begin position="12"/>
        <end position="30"/>
    </location>
</feature>
<proteinExistence type="inferred from homology"/>
<feature type="transmembrane region" description="Helical" evidence="13">
    <location>
        <begin position="51"/>
        <end position="76"/>
    </location>
</feature>
<dbReference type="GO" id="GO:0032025">
    <property type="term" value="P:response to cobalt ion"/>
    <property type="evidence" value="ECO:0007669"/>
    <property type="project" value="TreeGrafter"/>
</dbReference>
<feature type="transmembrane region" description="Helical" evidence="13">
    <location>
        <begin position="259"/>
        <end position="280"/>
    </location>
</feature>
<keyword evidence="10" id="KW-0921">Nickel transport</keyword>
<evidence type="ECO:0000256" key="11">
    <source>
        <dbReference type="ARBA" id="ARBA00023136"/>
    </source>
</evidence>
<gene>
    <name evidence="14" type="ORF">PU634_16635</name>
</gene>
<keyword evidence="4 13" id="KW-0813">Transport</keyword>
<keyword evidence="11 13" id="KW-0472">Membrane</keyword>
<sequence>MDFAALLQQGNGWFFIPSAILLGALHGLEPGHSKTMMAAFIVAVKGTVRQAVMLGLAATLSHTAIVWLIAVGGMYVSRKFTAEAAEPWMQLVSGVIILSTGIWMFWRTRRDEQRWQRAQSHAQDGKTQVVDTGHGHVALSIADGEGDQRFQLKTLSGKPLSADHVHLRLAPAGASSPEVYHFIEKEGYLESASCVEKAEHLALTLSIGHHHHTHDFDVHFHPHAHGREGGQEYQDAHERAHALEIQQRFANREVSNRQILLFGLTGGLIPCPAAVTVLLICIQLKALTLGATLVVSFSIGLALILVAAGVVAALGVQKASNKWSGLNELARKAPYLSGLLIGAVGLYMGTHGYMALMG</sequence>
<keyword evidence="9" id="KW-0406">Ion transport</keyword>
<evidence type="ECO:0000256" key="12">
    <source>
        <dbReference type="ARBA" id="ARBA00023285"/>
    </source>
</evidence>
<evidence type="ECO:0000256" key="5">
    <source>
        <dbReference type="ARBA" id="ARBA00022475"/>
    </source>
</evidence>
<evidence type="ECO:0000256" key="10">
    <source>
        <dbReference type="ARBA" id="ARBA00023112"/>
    </source>
</evidence>
<evidence type="ECO:0000256" key="4">
    <source>
        <dbReference type="ARBA" id="ARBA00022448"/>
    </source>
</evidence>
<dbReference type="EMBL" id="CP118224">
    <property type="protein sequence ID" value="WMC10673.1"/>
    <property type="molecule type" value="Genomic_DNA"/>
</dbReference>
<reference evidence="14 15" key="1">
    <citation type="submission" date="2023-02" db="EMBL/GenBank/DDBJ databases">
        <title>Complete genome sequence of a novel bacterium Oceanimonas sp. NTOU-MSR1 isolated from marine coast sediment.</title>
        <authorList>
            <person name="Yang H.-T."/>
            <person name="Chen Y.-L."/>
            <person name="Ho Y.-N."/>
        </authorList>
    </citation>
    <scope>NUCLEOTIDE SEQUENCE [LARGE SCALE GENOMIC DNA]</scope>
    <source>
        <strain evidence="14 15">NTOU-MSR1</strain>
    </source>
</reference>
<evidence type="ECO:0000256" key="8">
    <source>
        <dbReference type="ARBA" id="ARBA00022989"/>
    </source>
</evidence>
<dbReference type="GO" id="GO:0005886">
    <property type="term" value="C:plasma membrane"/>
    <property type="evidence" value="ECO:0007669"/>
    <property type="project" value="UniProtKB-SubCell"/>
</dbReference>
<dbReference type="KEGG" id="ope:PU634_16635"/>
<evidence type="ECO:0000256" key="7">
    <source>
        <dbReference type="ARBA" id="ARBA00022692"/>
    </source>
</evidence>
<keyword evidence="8 13" id="KW-1133">Transmembrane helix</keyword>
<keyword evidence="12" id="KW-0170">Cobalt</keyword>
<keyword evidence="7 13" id="KW-0812">Transmembrane</keyword>